<feature type="compositionally biased region" description="Basic and acidic residues" evidence="7">
    <location>
        <begin position="1"/>
        <end position="10"/>
    </location>
</feature>
<protein>
    <submittedName>
        <fullName evidence="9">Uncharacterized protein</fullName>
    </submittedName>
</protein>
<dbReference type="GO" id="GO:0044341">
    <property type="term" value="P:sodium-dependent phosphate transport"/>
    <property type="evidence" value="ECO:0007669"/>
    <property type="project" value="InterPro"/>
</dbReference>
<feature type="transmembrane region" description="Helical" evidence="8">
    <location>
        <begin position="185"/>
        <end position="206"/>
    </location>
</feature>
<feature type="transmembrane region" description="Helical" evidence="8">
    <location>
        <begin position="487"/>
        <end position="511"/>
    </location>
</feature>
<feature type="region of interest" description="Disordered" evidence="7">
    <location>
        <begin position="658"/>
        <end position="694"/>
    </location>
</feature>
<dbReference type="GO" id="GO:0005436">
    <property type="term" value="F:sodium:phosphate symporter activity"/>
    <property type="evidence" value="ECO:0007669"/>
    <property type="project" value="InterPro"/>
</dbReference>
<feature type="transmembrane region" description="Helical" evidence="8">
    <location>
        <begin position="532"/>
        <end position="554"/>
    </location>
</feature>
<proteinExistence type="inferred from homology"/>
<feature type="transmembrane region" description="Helical" evidence="8">
    <location>
        <begin position="148"/>
        <end position="173"/>
    </location>
</feature>
<feature type="transmembrane region" description="Helical" evidence="8">
    <location>
        <begin position="226"/>
        <end position="246"/>
    </location>
</feature>
<comment type="caution">
    <text evidence="9">The sequence shown here is derived from an EMBL/GenBank/DDBJ whole genome shotgun (WGS) entry which is preliminary data.</text>
</comment>
<evidence type="ECO:0000256" key="2">
    <source>
        <dbReference type="ARBA" id="ARBA00005808"/>
    </source>
</evidence>
<keyword evidence="6 8" id="KW-0472">Membrane</keyword>
<evidence type="ECO:0000256" key="6">
    <source>
        <dbReference type="ARBA" id="ARBA00023136"/>
    </source>
</evidence>
<feature type="transmembrane region" description="Helical" evidence="8">
    <location>
        <begin position="463"/>
        <end position="481"/>
    </location>
</feature>
<evidence type="ECO:0000256" key="8">
    <source>
        <dbReference type="SAM" id="Phobius"/>
    </source>
</evidence>
<dbReference type="Pfam" id="PF02690">
    <property type="entry name" value="Na_Pi_cotrans"/>
    <property type="match status" value="2"/>
</dbReference>
<dbReference type="AlphaFoldDB" id="A0A8J1U928"/>
<dbReference type="PANTHER" id="PTHR10010:SF46">
    <property type="entry name" value="SODIUM-DEPENDENT PHOSPHATE TRANSPORT PROTEIN 2B"/>
    <property type="match status" value="1"/>
</dbReference>
<organism evidence="9 10">
    <name type="scientific">Owenia fusiformis</name>
    <name type="common">Polychaete worm</name>
    <dbReference type="NCBI Taxonomy" id="6347"/>
    <lineage>
        <taxon>Eukaryota</taxon>
        <taxon>Metazoa</taxon>
        <taxon>Spiralia</taxon>
        <taxon>Lophotrochozoa</taxon>
        <taxon>Annelida</taxon>
        <taxon>Polychaeta</taxon>
        <taxon>Sedentaria</taxon>
        <taxon>Canalipalpata</taxon>
        <taxon>Sabellida</taxon>
        <taxon>Oweniida</taxon>
        <taxon>Oweniidae</taxon>
        <taxon>Owenia</taxon>
    </lineage>
</organism>
<comment type="subcellular location">
    <subcellularLocation>
        <location evidence="1">Apical cell membrane</location>
        <topology evidence="1">Multi-pass membrane protein</topology>
    </subcellularLocation>
</comment>
<keyword evidence="4 8" id="KW-0812">Transmembrane</keyword>
<feature type="compositionally biased region" description="Polar residues" evidence="7">
    <location>
        <begin position="672"/>
        <end position="687"/>
    </location>
</feature>
<comment type="similarity">
    <text evidence="2">Belongs to the SLC34A transporter family.</text>
</comment>
<keyword evidence="10" id="KW-1185">Reference proteome</keyword>
<evidence type="ECO:0000256" key="1">
    <source>
        <dbReference type="ARBA" id="ARBA00004424"/>
    </source>
</evidence>
<evidence type="ECO:0000256" key="4">
    <source>
        <dbReference type="ARBA" id="ARBA00022692"/>
    </source>
</evidence>
<gene>
    <name evidence="9" type="ORF">OFUS_LOCUS1244</name>
</gene>
<dbReference type="GO" id="GO:0016324">
    <property type="term" value="C:apical plasma membrane"/>
    <property type="evidence" value="ECO:0007669"/>
    <property type="project" value="UniProtKB-SubCell"/>
</dbReference>
<feature type="transmembrane region" description="Helical" evidence="8">
    <location>
        <begin position="560"/>
        <end position="582"/>
    </location>
</feature>
<feature type="transmembrane region" description="Helical" evidence="8">
    <location>
        <begin position="106"/>
        <end position="128"/>
    </location>
</feature>
<dbReference type="NCBIfam" id="TIGR01013">
    <property type="entry name" value="2a58"/>
    <property type="match status" value="1"/>
</dbReference>
<dbReference type="InterPro" id="IPR003841">
    <property type="entry name" value="Na/Pi_transpt"/>
</dbReference>
<dbReference type="EMBL" id="CAIIXF020000001">
    <property type="protein sequence ID" value="CAH1773675.1"/>
    <property type="molecule type" value="Genomic_DNA"/>
</dbReference>
<dbReference type="NCBIfam" id="NF037997">
    <property type="entry name" value="Na_Pi_symport"/>
    <property type="match status" value="1"/>
</dbReference>
<dbReference type="GO" id="GO:0005903">
    <property type="term" value="C:brush border"/>
    <property type="evidence" value="ECO:0007669"/>
    <property type="project" value="TreeGrafter"/>
</dbReference>
<evidence type="ECO:0000256" key="3">
    <source>
        <dbReference type="ARBA" id="ARBA00022475"/>
    </source>
</evidence>
<name>A0A8J1U928_OWEFU</name>
<dbReference type="PANTHER" id="PTHR10010">
    <property type="entry name" value="SOLUTE CARRIER FAMILY 34 SODIUM PHOSPHATE , MEMBER 2-RELATED"/>
    <property type="match status" value="1"/>
</dbReference>
<dbReference type="OrthoDB" id="76259at2759"/>
<dbReference type="GO" id="GO:0031982">
    <property type="term" value="C:vesicle"/>
    <property type="evidence" value="ECO:0007669"/>
    <property type="project" value="TreeGrafter"/>
</dbReference>
<feature type="compositionally biased region" description="Low complexity" evidence="7">
    <location>
        <begin position="658"/>
        <end position="668"/>
    </location>
</feature>
<reference evidence="9" key="1">
    <citation type="submission" date="2022-03" db="EMBL/GenBank/DDBJ databases">
        <authorList>
            <person name="Martin C."/>
        </authorList>
    </citation>
    <scope>NUCLEOTIDE SEQUENCE</scope>
</reference>
<dbReference type="Proteomes" id="UP000749559">
    <property type="component" value="Unassembled WGS sequence"/>
</dbReference>
<feature type="region of interest" description="Disordered" evidence="7">
    <location>
        <begin position="1"/>
        <end position="30"/>
    </location>
</feature>
<feature type="transmembrane region" description="Helical" evidence="8">
    <location>
        <begin position="420"/>
        <end position="442"/>
    </location>
</feature>
<accession>A0A8J1U928</accession>
<evidence type="ECO:0000313" key="10">
    <source>
        <dbReference type="Proteomes" id="UP000749559"/>
    </source>
</evidence>
<evidence type="ECO:0000256" key="7">
    <source>
        <dbReference type="SAM" id="MobiDB-lite"/>
    </source>
</evidence>
<keyword evidence="5 8" id="KW-1133">Transmembrane helix</keyword>
<keyword evidence="3" id="KW-1003">Cell membrane</keyword>
<feature type="transmembrane region" description="Helical" evidence="8">
    <location>
        <begin position="369"/>
        <end position="390"/>
    </location>
</feature>
<sequence>MYTFEADKPLPDTPPPEYDSIAEEVPKQPTPSDIVHAAGFLKKSLDGASVDYCAVAIRDTEESLNESNEVDPWALPELTDSSEKWNDLTRGQKVKRVIVGWIGKPIGLLALLYLFICSLDLLSSGFQLVGGKASGEAFTNSDVIQNPIAGLMIGIIATVMVQSSSTSTSIVVTMVASGILDVRPAIPIIMGANIGTSVTNTVVSLAHSGNKDEFRRAFGGATVHDMFNWLSVLILLPLEVLTGYLYRLTTAIIDSCNLKDTSMEKKEFLKVLTKPFTSTIIQVDKKVIQKIALGETDYAKKSLIKKWCVYKEVQKAFNLTTKQNVTIVSAEGVQRTVLSNVTEEFNMTLKVGTGKCSFMFYDTGLSDMVIGFLLLAVALFLLCTCLVLLVKLLHSILNGNIAKIIKKTINADFPGKLKFLTGYVAIIVGAGMTMLVQSSSVFTSAMTPLVGIGVISLERMYPLTLGSNIGTTMTSMLAAFASSGDKVASAFQISLVHLFFNISGILLFFPVPVMRKAPIKLAKVMGNTTARFRWFAIFYVIVMFFITPGAIFGLSMAGLLPLSIVLGTVFFVVAVVLFVNLIQDKKPKWLPTKFRNWEWLPLWMHSLEPMDNVIKAIAALFKRCCPCCCKRTQPLESRPSSRRSSISDARLVFALLETPPSSQSSSTESSRDNSPCASNMSSRSTSMLLPRTVL</sequence>
<evidence type="ECO:0000256" key="5">
    <source>
        <dbReference type="ARBA" id="ARBA00022989"/>
    </source>
</evidence>
<evidence type="ECO:0000313" key="9">
    <source>
        <dbReference type="EMBL" id="CAH1773675.1"/>
    </source>
</evidence>